<gene>
    <name evidence="2" type="ORF">PAC_17211</name>
</gene>
<organism evidence="2 3">
    <name type="scientific">Phialocephala subalpina</name>
    <dbReference type="NCBI Taxonomy" id="576137"/>
    <lineage>
        <taxon>Eukaryota</taxon>
        <taxon>Fungi</taxon>
        <taxon>Dikarya</taxon>
        <taxon>Ascomycota</taxon>
        <taxon>Pezizomycotina</taxon>
        <taxon>Leotiomycetes</taxon>
        <taxon>Helotiales</taxon>
        <taxon>Mollisiaceae</taxon>
        <taxon>Phialocephala</taxon>
        <taxon>Phialocephala fortinii species complex</taxon>
    </lineage>
</organism>
<feature type="domain" description="DUF7587" evidence="1">
    <location>
        <begin position="12"/>
        <end position="158"/>
    </location>
</feature>
<protein>
    <recommendedName>
        <fullName evidence="1">DUF7587 domain-containing protein</fullName>
    </recommendedName>
</protein>
<reference evidence="2 3" key="1">
    <citation type="submission" date="2016-03" db="EMBL/GenBank/DDBJ databases">
        <authorList>
            <person name="Ploux O."/>
        </authorList>
    </citation>
    <scope>NUCLEOTIDE SEQUENCE [LARGE SCALE GENOMIC DNA]</scope>
    <source>
        <strain evidence="2 3">UAMH 11012</strain>
    </source>
</reference>
<keyword evidence="3" id="KW-1185">Reference proteome</keyword>
<dbReference type="AlphaFoldDB" id="A0A1L7XQI6"/>
<name>A0A1L7XQI6_9HELO</name>
<dbReference type="Pfam" id="PF24494">
    <property type="entry name" value="DUF7587"/>
    <property type="match status" value="1"/>
</dbReference>
<proteinExistence type="predicted"/>
<accession>A0A1L7XQI6</accession>
<evidence type="ECO:0000259" key="1">
    <source>
        <dbReference type="Pfam" id="PF24494"/>
    </source>
</evidence>
<dbReference type="Proteomes" id="UP000184330">
    <property type="component" value="Unassembled WGS sequence"/>
</dbReference>
<dbReference type="EMBL" id="FJOG01000043">
    <property type="protein sequence ID" value="CZR67312.1"/>
    <property type="molecule type" value="Genomic_DNA"/>
</dbReference>
<dbReference type="OrthoDB" id="3554555at2759"/>
<evidence type="ECO:0000313" key="2">
    <source>
        <dbReference type="EMBL" id="CZR67312.1"/>
    </source>
</evidence>
<dbReference type="InterPro" id="IPR056009">
    <property type="entry name" value="DUF7587"/>
</dbReference>
<sequence>MDVSWTAQSTFPDRLYRVWRPLQVTQHQTHGPQAGVVAADQRVAYLKNDIPAFVASLVSHRNQDRIKSPYISLFEDLGEARAWCMAAEDTFEHVSYIIALDLKSVAFQNGLANRTIHGFRVGDVVKELKLEEKALGTPSGPNRMDSEWMFVYKLPGSAFCPGTQNSRDIREELRFPRPPKPITCSCEGEAARHGEPHFCLDMPMVGVKGGGKLGCGCKSEELCVHFDWNLDDRAAMY</sequence>
<evidence type="ECO:0000313" key="3">
    <source>
        <dbReference type="Proteomes" id="UP000184330"/>
    </source>
</evidence>